<organism evidence="1 2">
    <name type="scientific">Rhodocollybia butyracea</name>
    <dbReference type="NCBI Taxonomy" id="206335"/>
    <lineage>
        <taxon>Eukaryota</taxon>
        <taxon>Fungi</taxon>
        <taxon>Dikarya</taxon>
        <taxon>Basidiomycota</taxon>
        <taxon>Agaricomycotina</taxon>
        <taxon>Agaricomycetes</taxon>
        <taxon>Agaricomycetidae</taxon>
        <taxon>Agaricales</taxon>
        <taxon>Marasmiineae</taxon>
        <taxon>Omphalotaceae</taxon>
        <taxon>Rhodocollybia</taxon>
    </lineage>
</organism>
<comment type="caution">
    <text evidence="1">The sequence shown here is derived from an EMBL/GenBank/DDBJ whole genome shotgun (WGS) entry which is preliminary data.</text>
</comment>
<reference evidence="1" key="1">
    <citation type="submission" date="2020-11" db="EMBL/GenBank/DDBJ databases">
        <authorList>
            <consortium name="DOE Joint Genome Institute"/>
            <person name="Ahrendt S."/>
            <person name="Riley R."/>
            <person name="Andreopoulos W."/>
            <person name="Labutti K."/>
            <person name="Pangilinan J."/>
            <person name="Ruiz-Duenas F.J."/>
            <person name="Barrasa J.M."/>
            <person name="Sanchez-Garcia M."/>
            <person name="Camarero S."/>
            <person name="Miyauchi S."/>
            <person name="Serrano A."/>
            <person name="Linde D."/>
            <person name="Babiker R."/>
            <person name="Drula E."/>
            <person name="Ayuso-Fernandez I."/>
            <person name="Pacheco R."/>
            <person name="Padilla G."/>
            <person name="Ferreira P."/>
            <person name="Barriuso J."/>
            <person name="Kellner H."/>
            <person name="Castanera R."/>
            <person name="Alfaro M."/>
            <person name="Ramirez L."/>
            <person name="Pisabarro A.G."/>
            <person name="Kuo A."/>
            <person name="Tritt A."/>
            <person name="Lipzen A."/>
            <person name="He G."/>
            <person name="Yan M."/>
            <person name="Ng V."/>
            <person name="Cullen D."/>
            <person name="Martin F."/>
            <person name="Rosso M.-N."/>
            <person name="Henrissat B."/>
            <person name="Hibbett D."/>
            <person name="Martinez A.T."/>
            <person name="Grigoriev I.V."/>
        </authorList>
    </citation>
    <scope>NUCLEOTIDE SEQUENCE</scope>
    <source>
        <strain evidence="1">AH 40177</strain>
    </source>
</reference>
<proteinExistence type="predicted"/>
<dbReference type="EMBL" id="JADNRY010000133">
    <property type="protein sequence ID" value="KAF9064002.1"/>
    <property type="molecule type" value="Genomic_DNA"/>
</dbReference>
<evidence type="ECO:0000313" key="1">
    <source>
        <dbReference type="EMBL" id="KAF9064002.1"/>
    </source>
</evidence>
<keyword evidence="2" id="KW-1185">Reference proteome</keyword>
<sequence>IAKGITEHPFGRLNIVTCGDPAQLPPPGASPLFDHELVRCYNSNNLNALNQTTQYKVRGIQAWHQINHVVVLTEIMRQKG</sequence>
<dbReference type="OrthoDB" id="2986975at2759"/>
<dbReference type="Proteomes" id="UP000772434">
    <property type="component" value="Unassembled WGS sequence"/>
</dbReference>
<feature type="non-terminal residue" evidence="1">
    <location>
        <position position="1"/>
    </location>
</feature>
<gene>
    <name evidence="1" type="ORF">BDP27DRAFT_1157837</name>
</gene>
<evidence type="ECO:0008006" key="3">
    <source>
        <dbReference type="Google" id="ProtNLM"/>
    </source>
</evidence>
<evidence type="ECO:0000313" key="2">
    <source>
        <dbReference type="Proteomes" id="UP000772434"/>
    </source>
</evidence>
<feature type="non-terminal residue" evidence="1">
    <location>
        <position position="80"/>
    </location>
</feature>
<protein>
    <recommendedName>
        <fullName evidence="3">ATP-dependent DNA helicase</fullName>
    </recommendedName>
</protein>
<accession>A0A9P5PJZ6</accession>
<name>A0A9P5PJZ6_9AGAR</name>
<dbReference type="AlphaFoldDB" id="A0A9P5PJZ6"/>